<evidence type="ECO:0000313" key="1">
    <source>
        <dbReference type="EMBL" id="GAA5061279.1"/>
    </source>
</evidence>
<accession>A0ABP9KL88</accession>
<name>A0ABP9KL88_9NOCA</name>
<organism evidence="1 2">
    <name type="scientific">Nocardia callitridis</name>
    <dbReference type="NCBI Taxonomy" id="648753"/>
    <lineage>
        <taxon>Bacteria</taxon>
        <taxon>Bacillati</taxon>
        <taxon>Actinomycetota</taxon>
        <taxon>Actinomycetes</taxon>
        <taxon>Mycobacteriales</taxon>
        <taxon>Nocardiaceae</taxon>
        <taxon>Nocardia</taxon>
    </lineage>
</organism>
<protein>
    <recommendedName>
        <fullName evidence="3">Lipoprotein</fullName>
    </recommendedName>
</protein>
<gene>
    <name evidence="1" type="ORF">GCM10023318_43660</name>
</gene>
<dbReference type="RefSeq" id="WP_345497462.1">
    <property type="nucleotide sequence ID" value="NZ_BAABJM010000004.1"/>
</dbReference>
<reference evidence="2" key="1">
    <citation type="journal article" date="2019" name="Int. J. Syst. Evol. Microbiol.">
        <title>The Global Catalogue of Microorganisms (GCM) 10K type strain sequencing project: providing services to taxonomists for standard genome sequencing and annotation.</title>
        <authorList>
            <consortium name="The Broad Institute Genomics Platform"/>
            <consortium name="The Broad Institute Genome Sequencing Center for Infectious Disease"/>
            <person name="Wu L."/>
            <person name="Ma J."/>
        </authorList>
    </citation>
    <scope>NUCLEOTIDE SEQUENCE [LARGE SCALE GENOMIC DNA]</scope>
    <source>
        <strain evidence="2">JCM 18298</strain>
    </source>
</reference>
<evidence type="ECO:0008006" key="3">
    <source>
        <dbReference type="Google" id="ProtNLM"/>
    </source>
</evidence>
<dbReference type="Proteomes" id="UP001500603">
    <property type="component" value="Unassembled WGS sequence"/>
</dbReference>
<evidence type="ECO:0000313" key="2">
    <source>
        <dbReference type="Proteomes" id="UP001500603"/>
    </source>
</evidence>
<comment type="caution">
    <text evidence="1">The sequence shown here is derived from an EMBL/GenBank/DDBJ whole genome shotgun (WGS) entry which is preliminary data.</text>
</comment>
<keyword evidence="2" id="KW-1185">Reference proteome</keyword>
<sequence>MSAFVLLVAGCTSEPRETCGEFLCSGSGYSPGTATRIENGVVAVLSAVGVVPIVPRSANGPARRTAE</sequence>
<proteinExistence type="predicted"/>
<dbReference type="EMBL" id="BAABJM010000004">
    <property type="protein sequence ID" value="GAA5061279.1"/>
    <property type="molecule type" value="Genomic_DNA"/>
</dbReference>